<reference evidence="5 6" key="1">
    <citation type="submission" date="2024-03" db="EMBL/GenBank/DDBJ databases">
        <title>Natural products discovery in diverse microorganisms through a two-stage MS feature dereplication strategy.</title>
        <authorList>
            <person name="Zhang R."/>
        </authorList>
    </citation>
    <scope>NUCLEOTIDE SEQUENCE [LARGE SCALE GENOMIC DNA]</scope>
    <source>
        <strain evidence="5 6">18930</strain>
    </source>
</reference>
<feature type="domain" description="UspA" evidence="4">
    <location>
        <begin position="6"/>
        <end position="145"/>
    </location>
</feature>
<dbReference type="Gene3D" id="3.40.50.620">
    <property type="entry name" value="HUPs"/>
    <property type="match status" value="2"/>
</dbReference>
<sequence length="298" mass="31058">MTAATRIVVGVDGSASSLEAVRWAAEDAISRRAPLLIATSMFLAKGTYADAMNLGAGVFSHQKSAATAVLVEATETARKAAQGRTLTIDTTLRQGPAAHTLMDLSESAAMVVVGSHGRGEFTGGLFGSVSTAIATHARCPVVVVKGSPSADQPLREGPVVVGVDGAATSEPAIRAALEEASLRSVPLVAVHAWSDLDLSTGYTQGIEFNWAGIEDDEDVALAQSMAGWQEEYPEVSIRRVLAKDRPVRELVKAAETAQLIVVGSRGRGGFTSLLLGSTSRAVLHTVDIPVMIVSGRNE</sequence>
<dbReference type="InterPro" id="IPR006016">
    <property type="entry name" value="UspA"/>
</dbReference>
<dbReference type="RefSeq" id="WP_338887295.1">
    <property type="nucleotide sequence ID" value="NZ_CP147846.1"/>
</dbReference>
<feature type="domain" description="UspA" evidence="4">
    <location>
        <begin position="158"/>
        <end position="293"/>
    </location>
</feature>
<organism evidence="5 6">
    <name type="scientific">Rhodococcus sovatensis</name>
    <dbReference type="NCBI Taxonomy" id="1805840"/>
    <lineage>
        <taxon>Bacteria</taxon>
        <taxon>Bacillati</taxon>
        <taxon>Actinomycetota</taxon>
        <taxon>Actinomycetes</taxon>
        <taxon>Mycobacteriales</taxon>
        <taxon>Nocardiaceae</taxon>
        <taxon>Rhodococcus</taxon>
    </lineage>
</organism>
<evidence type="ECO:0000256" key="3">
    <source>
        <dbReference type="ARBA" id="ARBA00022840"/>
    </source>
</evidence>
<evidence type="ECO:0000256" key="2">
    <source>
        <dbReference type="ARBA" id="ARBA00022741"/>
    </source>
</evidence>
<dbReference type="PANTHER" id="PTHR46268">
    <property type="entry name" value="STRESS RESPONSE PROTEIN NHAX"/>
    <property type="match status" value="1"/>
</dbReference>
<keyword evidence="6" id="KW-1185">Reference proteome</keyword>
<evidence type="ECO:0000313" key="6">
    <source>
        <dbReference type="Proteomes" id="UP001432000"/>
    </source>
</evidence>
<dbReference type="InterPro" id="IPR006015">
    <property type="entry name" value="Universal_stress_UspA"/>
</dbReference>
<dbReference type="Pfam" id="PF00582">
    <property type="entry name" value="Usp"/>
    <property type="match status" value="2"/>
</dbReference>
<dbReference type="InterPro" id="IPR014729">
    <property type="entry name" value="Rossmann-like_a/b/a_fold"/>
</dbReference>
<dbReference type="EMBL" id="CP147846">
    <property type="protein sequence ID" value="WXG67621.1"/>
    <property type="molecule type" value="Genomic_DNA"/>
</dbReference>
<keyword evidence="2" id="KW-0547">Nucleotide-binding</keyword>
<comment type="similarity">
    <text evidence="1">Belongs to the universal stress protein A family.</text>
</comment>
<name>A0ABZ2PF08_9NOCA</name>
<protein>
    <submittedName>
        <fullName evidence="5">Universal stress protein</fullName>
    </submittedName>
</protein>
<dbReference type="Proteomes" id="UP001432000">
    <property type="component" value="Chromosome"/>
</dbReference>
<dbReference type="SUPFAM" id="SSF52402">
    <property type="entry name" value="Adenine nucleotide alpha hydrolases-like"/>
    <property type="match status" value="2"/>
</dbReference>
<gene>
    <name evidence="5" type="ORF">WDS16_20665</name>
</gene>
<dbReference type="PRINTS" id="PR01438">
    <property type="entry name" value="UNVRSLSTRESS"/>
</dbReference>
<dbReference type="PANTHER" id="PTHR46268:SF27">
    <property type="entry name" value="UNIVERSAL STRESS PROTEIN RV2623"/>
    <property type="match status" value="1"/>
</dbReference>
<evidence type="ECO:0000259" key="4">
    <source>
        <dbReference type="Pfam" id="PF00582"/>
    </source>
</evidence>
<evidence type="ECO:0000256" key="1">
    <source>
        <dbReference type="ARBA" id="ARBA00008791"/>
    </source>
</evidence>
<accession>A0ABZ2PF08</accession>
<proteinExistence type="inferred from homology"/>
<evidence type="ECO:0000313" key="5">
    <source>
        <dbReference type="EMBL" id="WXG67621.1"/>
    </source>
</evidence>
<keyword evidence="3" id="KW-0067">ATP-binding</keyword>